<evidence type="ECO:0000259" key="4">
    <source>
        <dbReference type="Pfam" id="PF00326"/>
    </source>
</evidence>
<protein>
    <submittedName>
        <fullName evidence="5">S9 family peptidase</fullName>
    </submittedName>
</protein>
<gene>
    <name evidence="5" type="ORF">HED64_14355</name>
</gene>
<dbReference type="EMBL" id="JAAWVT010000007">
    <property type="protein sequence ID" value="NKG21882.1"/>
    <property type="molecule type" value="Genomic_DNA"/>
</dbReference>
<dbReference type="RefSeq" id="WP_168152695.1">
    <property type="nucleotide sequence ID" value="NZ_JAAWVT010000007.1"/>
</dbReference>
<dbReference type="Gene3D" id="3.40.50.1820">
    <property type="entry name" value="alpha/beta hydrolase"/>
    <property type="match status" value="1"/>
</dbReference>
<evidence type="ECO:0000256" key="2">
    <source>
        <dbReference type="ARBA" id="ARBA00022825"/>
    </source>
</evidence>
<dbReference type="InterPro" id="IPR011659">
    <property type="entry name" value="WD40"/>
</dbReference>
<feature type="domain" description="Peptidase S9 prolyl oligopeptidase catalytic" evidence="4">
    <location>
        <begin position="462"/>
        <end position="667"/>
    </location>
</feature>
<keyword evidence="2" id="KW-0645">Protease</keyword>
<dbReference type="InterPro" id="IPR029058">
    <property type="entry name" value="AB_hydrolase_fold"/>
</dbReference>
<dbReference type="InterPro" id="IPR011042">
    <property type="entry name" value="6-blade_b-propeller_TolB-like"/>
</dbReference>
<dbReference type="Pfam" id="PF07676">
    <property type="entry name" value="PD40"/>
    <property type="match status" value="1"/>
</dbReference>
<dbReference type="SUPFAM" id="SSF82171">
    <property type="entry name" value="DPP6 N-terminal domain-like"/>
    <property type="match status" value="1"/>
</dbReference>
<keyword evidence="1" id="KW-0378">Hydrolase</keyword>
<keyword evidence="6" id="KW-1185">Reference proteome</keyword>
<feature type="region of interest" description="Disordered" evidence="3">
    <location>
        <begin position="1"/>
        <end position="71"/>
    </location>
</feature>
<evidence type="ECO:0000313" key="5">
    <source>
        <dbReference type="EMBL" id="NKG21882.1"/>
    </source>
</evidence>
<dbReference type="PANTHER" id="PTHR42776">
    <property type="entry name" value="SERINE PEPTIDASE S9 FAMILY MEMBER"/>
    <property type="match status" value="1"/>
</dbReference>
<feature type="compositionally biased region" description="Polar residues" evidence="3">
    <location>
        <begin position="29"/>
        <end position="42"/>
    </location>
</feature>
<dbReference type="Proteomes" id="UP000746595">
    <property type="component" value="Unassembled WGS sequence"/>
</dbReference>
<keyword evidence="2" id="KW-0720">Serine protease</keyword>
<evidence type="ECO:0000313" key="6">
    <source>
        <dbReference type="Proteomes" id="UP000746595"/>
    </source>
</evidence>
<organism evidence="5 6">
    <name type="scientific">Paeniglutamicibacter terrestris</name>
    <dbReference type="NCBI Taxonomy" id="2723403"/>
    <lineage>
        <taxon>Bacteria</taxon>
        <taxon>Bacillati</taxon>
        <taxon>Actinomycetota</taxon>
        <taxon>Actinomycetes</taxon>
        <taxon>Micrococcales</taxon>
        <taxon>Micrococcaceae</taxon>
        <taxon>Paeniglutamicibacter</taxon>
    </lineage>
</organism>
<reference evidence="5 6" key="1">
    <citation type="submission" date="2020-04" db="EMBL/GenBank/DDBJ databases">
        <title>Paeniglutamicibacter sp. ANT13_2, a novel actinomycete isolated from sediment in Antarctica.</title>
        <authorList>
            <person name="Sakdapetsiri C."/>
            <person name="Pinyakong O."/>
        </authorList>
    </citation>
    <scope>NUCLEOTIDE SEQUENCE [LARGE SCALE GENOMIC DNA]</scope>
    <source>
        <strain evidence="5 6">ANT13_2</strain>
    </source>
</reference>
<dbReference type="Pfam" id="PF00326">
    <property type="entry name" value="Peptidase_S9"/>
    <property type="match status" value="1"/>
</dbReference>
<comment type="caution">
    <text evidence="5">The sequence shown here is derived from an EMBL/GenBank/DDBJ whole genome shotgun (WGS) entry which is preliminary data.</text>
</comment>
<evidence type="ECO:0000256" key="3">
    <source>
        <dbReference type="SAM" id="MobiDB-lite"/>
    </source>
</evidence>
<proteinExistence type="predicted"/>
<dbReference type="PANTHER" id="PTHR42776:SF27">
    <property type="entry name" value="DIPEPTIDYL PEPTIDASE FAMILY MEMBER 6"/>
    <property type="match status" value="1"/>
</dbReference>
<name>A0ABX1G6K6_9MICC</name>
<accession>A0ABX1G6K6</accession>
<dbReference type="InterPro" id="IPR001375">
    <property type="entry name" value="Peptidase_S9_cat"/>
</dbReference>
<dbReference type="Gene3D" id="2.120.10.30">
    <property type="entry name" value="TolB, C-terminal domain"/>
    <property type="match status" value="2"/>
</dbReference>
<sequence>MKPEQLELLTTVSAPSISPDGTRAVVSASRPNFGTDSYTGQLWQVELDQSRPPRRLTRGEADSQPQYSPDGSTIAFLRADAKGVSQLAIVEASGGEPMLLTDRLLGVGSFSWAPDGTEIALISRTPEPGRYGSTQGVGPGAEAPRHISTLNYRGDGVGFTHDKIQELFTLSVPKLGGEPFIAPRGRAAEKEGTAPDGLPTLTKRATAQNDVNDQCFSPDGAWIYFAAALHPGQDGDLRTQIYRVPSHGEADAEPESVLGTADSTWTYRAPRFSNDGSTLFVLGQHVGSSGVDFLAKQTAVCSVAAQAVAQSEALVHTNIEAVDYTECDALVPHGPTGVLALARVRGTGELHLITKTGNNSVLVQGQIFIHAAAARADVVLVSHSLVSSPGECSIVEGEHLRQLTDFAAELNRETAFSAPQEATFNAPDGYPVHGWIHLPQGPGPHPVLLNIHGGPFSQYGPSYFDETQVYTAAGYAVLQCNPRGSASYGRDHGLAIRQAMGTLDKDDVLAFLDGACAADPALDADRVGILGGSYGGYLTAFTIAHEHRFAAAMVERGFLDPASFVGTSDIGWFFADAYTGSDPAAIAAQSPMAALKNVRTPTLIMHSEGDYRCPLEQAQRYYVGLKQLGVTTEFVLFPGESHGLSRAGTPWHRRQRFEEILAWFARFLPVSTAAETTSVSLEV</sequence>
<evidence type="ECO:0000256" key="1">
    <source>
        <dbReference type="ARBA" id="ARBA00022801"/>
    </source>
</evidence>
<dbReference type="SUPFAM" id="SSF53474">
    <property type="entry name" value="alpha/beta-Hydrolases"/>
    <property type="match status" value="1"/>
</dbReference>